<dbReference type="Proteomes" id="UP000198999">
    <property type="component" value="Unassembled WGS sequence"/>
</dbReference>
<dbReference type="RefSeq" id="WP_177176603.1">
    <property type="nucleotide sequence ID" value="NZ_FOFN01000003.1"/>
</dbReference>
<sequence length="49" mass="5435">MITQNIALFNWNNGVIMIGVFALACLFLIGFLIKFMASGGKRSDEPKDK</sequence>
<evidence type="ECO:0000256" key="1">
    <source>
        <dbReference type="SAM" id="Phobius"/>
    </source>
</evidence>
<proteinExistence type="predicted"/>
<keyword evidence="1" id="KW-1133">Transmembrane helix</keyword>
<accession>A0A1H9JMB4</accession>
<dbReference type="EMBL" id="FOFN01000003">
    <property type="protein sequence ID" value="SEQ88002.1"/>
    <property type="molecule type" value="Genomic_DNA"/>
</dbReference>
<keyword evidence="1" id="KW-0812">Transmembrane</keyword>
<organism evidence="2 3">
    <name type="scientific">Hyunsoonleella jejuensis</name>
    <dbReference type="NCBI Taxonomy" id="419940"/>
    <lineage>
        <taxon>Bacteria</taxon>
        <taxon>Pseudomonadati</taxon>
        <taxon>Bacteroidota</taxon>
        <taxon>Flavobacteriia</taxon>
        <taxon>Flavobacteriales</taxon>
        <taxon>Flavobacteriaceae</taxon>
    </lineage>
</organism>
<protein>
    <submittedName>
        <fullName evidence="2">Uncharacterized protein</fullName>
    </submittedName>
</protein>
<keyword evidence="1" id="KW-0472">Membrane</keyword>
<gene>
    <name evidence="2" type="ORF">SAMN05421824_2588</name>
</gene>
<keyword evidence="3" id="KW-1185">Reference proteome</keyword>
<name>A0A1H9JMB4_9FLAO</name>
<reference evidence="2 3" key="1">
    <citation type="submission" date="2016-10" db="EMBL/GenBank/DDBJ databases">
        <authorList>
            <person name="de Groot N.N."/>
        </authorList>
    </citation>
    <scope>NUCLEOTIDE SEQUENCE [LARGE SCALE GENOMIC DNA]</scope>
    <source>
        <strain evidence="2 3">DSM 21035</strain>
    </source>
</reference>
<feature type="transmembrane region" description="Helical" evidence="1">
    <location>
        <begin position="15"/>
        <end position="37"/>
    </location>
</feature>
<evidence type="ECO:0000313" key="3">
    <source>
        <dbReference type="Proteomes" id="UP000198999"/>
    </source>
</evidence>
<dbReference type="AlphaFoldDB" id="A0A1H9JMB4"/>
<evidence type="ECO:0000313" key="2">
    <source>
        <dbReference type="EMBL" id="SEQ88002.1"/>
    </source>
</evidence>